<name>A0A1B6VVM4_9NEIS</name>
<keyword evidence="3" id="KW-1185">Reference proteome</keyword>
<gene>
    <name evidence="2" type="ORF">A7Q00_11640</name>
</gene>
<dbReference type="EMBL" id="LXSQ01000028">
    <property type="protein sequence ID" value="OAM37568.1"/>
    <property type="molecule type" value="Genomic_DNA"/>
</dbReference>
<organism evidence="2 3">
    <name type="scientific">Eikenella halliae</name>
    <dbReference type="NCBI Taxonomy" id="1795832"/>
    <lineage>
        <taxon>Bacteria</taxon>
        <taxon>Pseudomonadati</taxon>
        <taxon>Pseudomonadota</taxon>
        <taxon>Betaproteobacteria</taxon>
        <taxon>Neisseriales</taxon>
        <taxon>Neisseriaceae</taxon>
        <taxon>Eikenella</taxon>
    </lineage>
</organism>
<dbReference type="Pfam" id="PF09346">
    <property type="entry name" value="SMI1_KNR4"/>
    <property type="match status" value="1"/>
</dbReference>
<dbReference type="InterPro" id="IPR037883">
    <property type="entry name" value="Knr4/Smi1-like_sf"/>
</dbReference>
<proteinExistence type="predicted"/>
<dbReference type="Proteomes" id="UP000077726">
    <property type="component" value="Unassembled WGS sequence"/>
</dbReference>
<dbReference type="Gene3D" id="3.40.1580.10">
    <property type="entry name" value="SMI1/KNR4-like"/>
    <property type="match status" value="1"/>
</dbReference>
<feature type="domain" description="Knr4/Smi1-like" evidence="1">
    <location>
        <begin position="31"/>
        <end position="142"/>
    </location>
</feature>
<dbReference type="InterPro" id="IPR018958">
    <property type="entry name" value="Knr4/Smi1-like_dom"/>
</dbReference>
<evidence type="ECO:0000313" key="2">
    <source>
        <dbReference type="EMBL" id="OAM37568.1"/>
    </source>
</evidence>
<accession>A0A1B6VVM4</accession>
<evidence type="ECO:0000313" key="3">
    <source>
        <dbReference type="Proteomes" id="UP000077726"/>
    </source>
</evidence>
<sequence length="147" mass="16070">MPAFLDQLEALIRAEYAEQDGMAEEFLSGEPVSEAEIAAAEQQLGTPFPALYRALLLRFGANCYLGIEIDDLTQVVENTKWVRRHFARHETLPAGLLQQGIAFAGDGSGNYFMLHDGAVWLPDHDSGECIQEAESLEAFLLAANGAD</sequence>
<evidence type="ECO:0000259" key="1">
    <source>
        <dbReference type="SMART" id="SM00860"/>
    </source>
</evidence>
<dbReference type="SMART" id="SM00860">
    <property type="entry name" value="SMI1_KNR4"/>
    <property type="match status" value="1"/>
</dbReference>
<reference evidence="3" key="1">
    <citation type="submission" date="2016-05" db="EMBL/GenBank/DDBJ databases">
        <title>Draft genome of Corynebacterium afermentans subsp. afermentans LCDC 88199T.</title>
        <authorList>
            <person name="Bernier A.-M."/>
            <person name="Bernard K."/>
        </authorList>
    </citation>
    <scope>NUCLEOTIDE SEQUENCE [LARGE SCALE GENOMIC DNA]</scope>
    <source>
        <strain evidence="3">NML130454</strain>
    </source>
</reference>
<protein>
    <recommendedName>
        <fullName evidence="1">Knr4/Smi1-like domain-containing protein</fullName>
    </recommendedName>
</protein>
<dbReference type="AlphaFoldDB" id="A0A1B6VVM4"/>
<comment type="caution">
    <text evidence="2">The sequence shown here is derived from an EMBL/GenBank/DDBJ whole genome shotgun (WGS) entry which is preliminary data.</text>
</comment>
<dbReference type="STRING" id="1795832.A7Q00_11640"/>
<dbReference type="RefSeq" id="WP_064090685.1">
    <property type="nucleotide sequence ID" value="NZ_LXSQ01000028.1"/>
</dbReference>
<dbReference type="SUPFAM" id="SSF160631">
    <property type="entry name" value="SMI1/KNR4-like"/>
    <property type="match status" value="1"/>
</dbReference>